<dbReference type="CDD" id="cd09271">
    <property type="entry name" value="RNase_H2-C"/>
    <property type="match status" value="1"/>
</dbReference>
<dbReference type="InterPro" id="IPR013924">
    <property type="entry name" value="RNase_H2_suC"/>
</dbReference>
<dbReference type="OrthoDB" id="6222486at2759"/>
<dbReference type="Gene3D" id="2.40.128.680">
    <property type="match status" value="1"/>
</dbReference>
<dbReference type="AlphaFoldDB" id="A0A9W8G4Y1"/>
<dbReference type="GO" id="GO:0032299">
    <property type="term" value="C:ribonuclease H2 complex"/>
    <property type="evidence" value="ECO:0007669"/>
    <property type="project" value="InterPro"/>
</dbReference>
<gene>
    <name evidence="1" type="ORF">GGI25_004395</name>
</gene>
<dbReference type="Pfam" id="PF08615">
    <property type="entry name" value="RNase_H2_suC"/>
    <property type="match status" value="1"/>
</dbReference>
<name>A0A9W8G4Y1_9FUNG</name>
<accession>A0A9W8G4Y1</accession>
<dbReference type="Proteomes" id="UP001151518">
    <property type="component" value="Unassembled WGS sequence"/>
</dbReference>
<dbReference type="PANTHER" id="PTHR47204">
    <property type="entry name" value="OS02G0168900 PROTEIN"/>
    <property type="match status" value="1"/>
</dbReference>
<proteinExistence type="predicted"/>
<comment type="caution">
    <text evidence="1">The sequence shown here is derived from an EMBL/GenBank/DDBJ whole genome shotgun (WGS) entry which is preliminary data.</text>
</comment>
<dbReference type="GO" id="GO:0006401">
    <property type="term" value="P:RNA catabolic process"/>
    <property type="evidence" value="ECO:0007669"/>
    <property type="project" value="InterPro"/>
</dbReference>
<organism evidence="1 2">
    <name type="scientific">Coemansia spiralis</name>
    <dbReference type="NCBI Taxonomy" id="417178"/>
    <lineage>
        <taxon>Eukaryota</taxon>
        <taxon>Fungi</taxon>
        <taxon>Fungi incertae sedis</taxon>
        <taxon>Zoopagomycota</taxon>
        <taxon>Kickxellomycotina</taxon>
        <taxon>Kickxellomycetes</taxon>
        <taxon>Kickxellales</taxon>
        <taxon>Kickxellaceae</taxon>
        <taxon>Coemansia</taxon>
    </lineage>
</organism>
<evidence type="ECO:0000313" key="2">
    <source>
        <dbReference type="Proteomes" id="UP001151518"/>
    </source>
</evidence>
<dbReference type="EMBL" id="JANBTW010000058">
    <property type="protein sequence ID" value="KAJ2674374.1"/>
    <property type="molecule type" value="Genomic_DNA"/>
</dbReference>
<reference evidence="1" key="1">
    <citation type="submission" date="2022-07" db="EMBL/GenBank/DDBJ databases">
        <title>Phylogenomic reconstructions and comparative analyses of Kickxellomycotina fungi.</title>
        <authorList>
            <person name="Reynolds N.K."/>
            <person name="Stajich J.E."/>
            <person name="Barry K."/>
            <person name="Grigoriev I.V."/>
            <person name="Crous P."/>
            <person name="Smith M.E."/>
        </authorList>
    </citation>
    <scope>NUCLEOTIDE SEQUENCE</scope>
    <source>
        <strain evidence="1">NRRL 3115</strain>
    </source>
</reference>
<evidence type="ECO:0000313" key="1">
    <source>
        <dbReference type="EMBL" id="KAJ2674374.1"/>
    </source>
</evidence>
<dbReference type="PANTHER" id="PTHR47204:SF1">
    <property type="entry name" value="RIBONUCLEASE H2 SUBUNIT C"/>
    <property type="match status" value="1"/>
</dbReference>
<sequence>MTSEDSGSNVRSVRDIVNLETDQENKPEHLHLLPCAISYDGPAKAATYFIPEKKPDSTYEASFRGRQLCGRKITLPRSYIGHVVIESMPHGLSELAFENDVSDTASDQRELRSVAQIAGLTVWEHDTAPLENDDEFICALEWIDTAASIHADCTSEETNGAVIVEE</sequence>
<protein>
    <submittedName>
        <fullName evidence="1">Uncharacterized protein</fullName>
    </submittedName>
</protein>